<keyword evidence="2" id="KW-0547">Nucleotide-binding</keyword>
<dbReference type="PROSITE" id="PS00211">
    <property type="entry name" value="ABC_TRANSPORTER_1"/>
    <property type="match status" value="1"/>
</dbReference>
<dbReference type="Gene3D" id="3.40.50.300">
    <property type="entry name" value="P-loop containing nucleotide triphosphate hydrolases"/>
    <property type="match status" value="1"/>
</dbReference>
<evidence type="ECO:0000256" key="2">
    <source>
        <dbReference type="ARBA" id="ARBA00022741"/>
    </source>
</evidence>
<dbReference type="SUPFAM" id="SSF52540">
    <property type="entry name" value="P-loop containing nucleoside triphosphate hydrolases"/>
    <property type="match status" value="1"/>
</dbReference>
<dbReference type="EMBL" id="SJTG01000004">
    <property type="protein sequence ID" value="TCI08258.1"/>
    <property type="molecule type" value="Genomic_DNA"/>
</dbReference>
<feature type="domain" description="ABC transporter" evidence="6">
    <location>
        <begin position="17"/>
        <end position="256"/>
    </location>
</feature>
<dbReference type="Proteomes" id="UP000291822">
    <property type="component" value="Unassembled WGS sequence"/>
</dbReference>
<gene>
    <name evidence="7" type="ORF">EZM97_26835</name>
</gene>
<sequence>MNVAIDWLASHEHAGELAVSGIHLTRGGRRILQDVSLRARPGRVLVLIGPNGAGKSSLINLFAGLLAPSMGAVTLDGQPLQRWSTHALARRRAMLSQHVQLGFSFLAEEVVHLGRSAHASAGGDSAERDIVDAAMRAAHAWHLRGRAYPELSGGEKQRVQLARVLAQVWDAPEAHPWLLLDEPEAGLDIAHQHFVLQRARVMATRGFGVIAVLHDLNLALRYADDVAVLSQGRLLRHGSPAHALDPEVLSTVYGLSLRRQRLDDGNWVLLPA</sequence>
<evidence type="ECO:0000313" key="7">
    <source>
        <dbReference type="EMBL" id="TCI08258.1"/>
    </source>
</evidence>
<dbReference type="PROSITE" id="PS50893">
    <property type="entry name" value="ABC_TRANSPORTER_2"/>
    <property type="match status" value="1"/>
</dbReference>
<evidence type="ECO:0000256" key="4">
    <source>
        <dbReference type="ARBA" id="ARBA00022967"/>
    </source>
</evidence>
<evidence type="ECO:0000313" key="8">
    <source>
        <dbReference type="Proteomes" id="UP000291822"/>
    </source>
</evidence>
<reference evidence="7 8" key="1">
    <citation type="submission" date="2019-02" db="EMBL/GenBank/DDBJ databases">
        <title>Dyella amyloliquefaciens sp. nov., isolated from forest soil.</title>
        <authorList>
            <person name="Gao Z.-H."/>
            <person name="Qiu L.-H."/>
        </authorList>
    </citation>
    <scope>NUCLEOTIDE SEQUENCE [LARGE SCALE GENOMIC DNA]</scope>
    <source>
        <strain evidence="7 8">KACC 12747</strain>
    </source>
</reference>
<dbReference type="InterPro" id="IPR003593">
    <property type="entry name" value="AAA+_ATPase"/>
</dbReference>
<keyword evidence="4" id="KW-1278">Translocase</keyword>
<keyword evidence="1" id="KW-0813">Transport</keyword>
<dbReference type="InterPro" id="IPR017871">
    <property type="entry name" value="ABC_transporter-like_CS"/>
</dbReference>
<dbReference type="AlphaFoldDB" id="A0A4R0YLE9"/>
<accession>A0A4R0YLE9</accession>
<protein>
    <submittedName>
        <fullName evidence="7">Heme ABC transporter ATP-binding protein</fullName>
    </submittedName>
</protein>
<dbReference type="Pfam" id="PF00005">
    <property type="entry name" value="ABC_tran"/>
    <property type="match status" value="1"/>
</dbReference>
<dbReference type="GO" id="GO:0005524">
    <property type="term" value="F:ATP binding"/>
    <property type="evidence" value="ECO:0007669"/>
    <property type="project" value="UniProtKB-KW"/>
</dbReference>
<evidence type="ECO:0000256" key="1">
    <source>
        <dbReference type="ARBA" id="ARBA00022448"/>
    </source>
</evidence>
<dbReference type="InterPro" id="IPR003439">
    <property type="entry name" value="ABC_transporter-like_ATP-bd"/>
</dbReference>
<evidence type="ECO:0000256" key="5">
    <source>
        <dbReference type="ARBA" id="ARBA00037066"/>
    </source>
</evidence>
<dbReference type="RefSeq" id="WP_131151801.1">
    <property type="nucleotide sequence ID" value="NZ_SJTG01000004.1"/>
</dbReference>
<keyword evidence="8" id="KW-1185">Reference proteome</keyword>
<organism evidence="7 8">
    <name type="scientific">Dyella soli</name>
    <dbReference type="NCBI Taxonomy" id="522319"/>
    <lineage>
        <taxon>Bacteria</taxon>
        <taxon>Pseudomonadati</taxon>
        <taxon>Pseudomonadota</taxon>
        <taxon>Gammaproteobacteria</taxon>
        <taxon>Lysobacterales</taxon>
        <taxon>Rhodanobacteraceae</taxon>
        <taxon>Dyella</taxon>
    </lineage>
</organism>
<comment type="caution">
    <text evidence="7">The sequence shown here is derived from an EMBL/GenBank/DDBJ whole genome shotgun (WGS) entry which is preliminary data.</text>
</comment>
<dbReference type="PANTHER" id="PTHR42794">
    <property type="entry name" value="HEMIN IMPORT ATP-BINDING PROTEIN HMUV"/>
    <property type="match status" value="1"/>
</dbReference>
<dbReference type="SMART" id="SM00382">
    <property type="entry name" value="AAA"/>
    <property type="match status" value="1"/>
</dbReference>
<dbReference type="NCBIfam" id="NF010068">
    <property type="entry name" value="PRK13548.1"/>
    <property type="match status" value="1"/>
</dbReference>
<dbReference type="PANTHER" id="PTHR42794:SF1">
    <property type="entry name" value="HEMIN IMPORT ATP-BINDING PROTEIN HMUV"/>
    <property type="match status" value="1"/>
</dbReference>
<proteinExistence type="predicted"/>
<name>A0A4R0YLE9_9GAMM</name>
<evidence type="ECO:0000256" key="3">
    <source>
        <dbReference type="ARBA" id="ARBA00022840"/>
    </source>
</evidence>
<dbReference type="GO" id="GO:0016887">
    <property type="term" value="F:ATP hydrolysis activity"/>
    <property type="evidence" value="ECO:0007669"/>
    <property type="project" value="InterPro"/>
</dbReference>
<evidence type="ECO:0000259" key="6">
    <source>
        <dbReference type="PROSITE" id="PS50893"/>
    </source>
</evidence>
<comment type="function">
    <text evidence="5">Part of the ABC transporter complex HmuTUV involved in hemin import. Responsible for energy coupling to the transport system.</text>
</comment>
<keyword evidence="3 7" id="KW-0067">ATP-binding</keyword>
<dbReference type="CDD" id="cd03214">
    <property type="entry name" value="ABC_Iron-Siderophores_B12_Hemin"/>
    <property type="match status" value="1"/>
</dbReference>
<dbReference type="InterPro" id="IPR027417">
    <property type="entry name" value="P-loop_NTPase"/>
</dbReference>